<evidence type="ECO:0000256" key="7">
    <source>
        <dbReference type="ARBA" id="ARBA00022840"/>
    </source>
</evidence>
<dbReference type="PANTHER" id="PTHR11777:SF9">
    <property type="entry name" value="ALANINE--TRNA LIGASE, CYTOPLASMIC"/>
    <property type="match status" value="1"/>
</dbReference>
<proteinExistence type="inferred from homology"/>
<accession>A0AAU9L773</accession>
<feature type="binding site" evidence="12">
    <location>
        <position position="768"/>
    </location>
    <ligand>
        <name>Zn(2+)</name>
        <dbReference type="ChEBI" id="CHEBI:29105"/>
    </ligand>
</feature>
<keyword evidence="12" id="KW-0496">Mitochondrion</keyword>
<evidence type="ECO:0000313" key="15">
    <source>
        <dbReference type="EMBL" id="CAH0521895.1"/>
    </source>
</evidence>
<dbReference type="InterPro" id="IPR012947">
    <property type="entry name" value="tRNA_SAD"/>
</dbReference>
<dbReference type="Pfam" id="PF07973">
    <property type="entry name" value="tRNA_SAD"/>
    <property type="match status" value="1"/>
</dbReference>
<keyword evidence="4 12" id="KW-0479">Metal-binding</keyword>
<keyword evidence="9 12" id="KW-0648">Protein biosynthesis</keyword>
<dbReference type="SUPFAM" id="SSF50447">
    <property type="entry name" value="Translation proteins"/>
    <property type="match status" value="1"/>
</dbReference>
<evidence type="ECO:0000313" key="17">
    <source>
        <dbReference type="Proteomes" id="UP001160483"/>
    </source>
</evidence>
<dbReference type="GO" id="GO:0005524">
    <property type="term" value="F:ATP binding"/>
    <property type="evidence" value="ECO:0007669"/>
    <property type="project" value="UniProtKB-UniRule"/>
</dbReference>
<evidence type="ECO:0000256" key="1">
    <source>
        <dbReference type="ARBA" id="ARBA00008429"/>
    </source>
</evidence>
<comment type="caution">
    <text evidence="14">The sequence shown here is derived from an EMBL/GenBank/DDBJ whole genome shotgun (WGS) entry which is preliminary data.</text>
</comment>
<keyword evidence="16" id="KW-1185">Reference proteome</keyword>
<feature type="binding site" evidence="12">
    <location>
        <position position="645"/>
    </location>
    <ligand>
        <name>Zn(2+)</name>
        <dbReference type="ChEBI" id="CHEBI:29105"/>
    </ligand>
</feature>
<keyword evidence="2 12" id="KW-0820">tRNA-binding</keyword>
<feature type="binding site" evidence="12">
    <location>
        <position position="764"/>
    </location>
    <ligand>
        <name>Zn(2+)</name>
        <dbReference type="ChEBI" id="CHEBI:29105"/>
    </ligand>
</feature>
<dbReference type="HAMAP" id="MF_00036_B">
    <property type="entry name" value="Ala_tRNA_synth_B"/>
    <property type="match status" value="1"/>
</dbReference>
<dbReference type="GO" id="GO:0004813">
    <property type="term" value="F:alanine-tRNA ligase activity"/>
    <property type="evidence" value="ECO:0007669"/>
    <property type="project" value="UniProtKB-UniRule"/>
</dbReference>
<keyword evidence="8 12" id="KW-0694">RNA-binding</keyword>
<dbReference type="EC" id="6.1.1.7" evidence="12"/>
<dbReference type="AlphaFoldDB" id="A0AAU9L773"/>
<dbReference type="InterPro" id="IPR050058">
    <property type="entry name" value="Ala-tRNA_ligase"/>
</dbReference>
<dbReference type="NCBIfam" id="TIGR00344">
    <property type="entry name" value="alaS"/>
    <property type="match status" value="1"/>
</dbReference>
<evidence type="ECO:0000256" key="3">
    <source>
        <dbReference type="ARBA" id="ARBA00022598"/>
    </source>
</evidence>
<dbReference type="GO" id="GO:0005739">
    <property type="term" value="C:mitochondrion"/>
    <property type="evidence" value="ECO:0007669"/>
    <property type="project" value="UniProtKB-SubCell"/>
</dbReference>
<dbReference type="InterPro" id="IPR018165">
    <property type="entry name" value="Ala-tRNA-synth_IIc_core"/>
</dbReference>
<comment type="domain">
    <text evidence="12">Consists of three domains; the N-terminal catalytic domain, the editing domain and the C-terminal C-Ala domain. The editing domain removes incorrectly charged amino acids, while the C-Ala domain, along with tRNA(Ala), serves as a bridge to cooperatively bring together the editing and aminoacylation centers thus stimulating deacylation of misacylated tRNAs.</text>
</comment>
<dbReference type="FunFam" id="3.30.930.10:FF:000011">
    <property type="entry name" value="Alanine--tRNA ligase, cytoplasmic"/>
    <property type="match status" value="1"/>
</dbReference>
<comment type="function">
    <text evidence="12">Catalyzes the attachment of alanine to tRNA(Ala) in a two-step reaction: alanine is first activated by ATP to form Ala-AMP and then transferred to the acceptor end of tRNA(Ala). Also edits incorrectly charged tRNA(Ala) via its editing domain.</text>
</comment>
<dbReference type="EMBL" id="CAKKTJ010000336">
    <property type="protein sequence ID" value="CAH0482841.1"/>
    <property type="molecule type" value="Genomic_DNA"/>
</dbReference>
<dbReference type="Pfam" id="PF02272">
    <property type="entry name" value="DHHA1"/>
    <property type="match status" value="1"/>
</dbReference>
<dbReference type="Pfam" id="PF01411">
    <property type="entry name" value="tRNA-synt_2c"/>
    <property type="match status" value="1"/>
</dbReference>
<dbReference type="GO" id="GO:0002161">
    <property type="term" value="F:aminoacyl-tRNA deacylase activity"/>
    <property type="evidence" value="ECO:0007669"/>
    <property type="project" value="TreeGrafter"/>
</dbReference>
<dbReference type="PROSITE" id="PS50860">
    <property type="entry name" value="AA_TRNA_LIGASE_II_ALA"/>
    <property type="match status" value="1"/>
</dbReference>
<dbReference type="InterPro" id="IPR045864">
    <property type="entry name" value="aa-tRNA-synth_II/BPL/LPL"/>
</dbReference>
<comment type="cofactor">
    <cofactor evidence="12">
        <name>Zn(2+)</name>
        <dbReference type="ChEBI" id="CHEBI:29105"/>
    </cofactor>
    <text evidence="12">Binds 1 zinc ion per subunit.</text>
</comment>
<comment type="subcellular location">
    <subcellularLocation>
        <location evidence="12">Mitochondrion</location>
    </subcellularLocation>
    <subcellularLocation>
        <location evidence="12">Cytoplasm</location>
    </subcellularLocation>
</comment>
<keyword evidence="5 12" id="KW-0547">Nucleotide-binding</keyword>
<dbReference type="Gene3D" id="3.30.980.10">
    <property type="entry name" value="Threonyl-trna Synthetase, Chain A, domain 2"/>
    <property type="match status" value="1"/>
</dbReference>
<keyword evidence="10 12" id="KW-0030">Aminoacyl-tRNA synthetase</keyword>
<dbReference type="Gene3D" id="3.10.310.40">
    <property type="match status" value="1"/>
</dbReference>
<evidence type="ECO:0000256" key="11">
    <source>
        <dbReference type="ARBA" id="ARBA00048300"/>
    </source>
</evidence>
<keyword evidence="6 12" id="KW-0862">Zinc</keyword>
<evidence type="ECO:0000256" key="8">
    <source>
        <dbReference type="ARBA" id="ARBA00022884"/>
    </source>
</evidence>
<dbReference type="EMBL" id="CAKLCB010000384">
    <property type="protein sequence ID" value="CAH0521895.1"/>
    <property type="molecule type" value="Genomic_DNA"/>
</dbReference>
<organism evidence="14 17">
    <name type="scientific">Peronospora belbahrii</name>
    <dbReference type="NCBI Taxonomy" id="622444"/>
    <lineage>
        <taxon>Eukaryota</taxon>
        <taxon>Sar</taxon>
        <taxon>Stramenopiles</taxon>
        <taxon>Oomycota</taxon>
        <taxon>Peronosporomycetes</taxon>
        <taxon>Peronosporales</taxon>
        <taxon>Peronosporaceae</taxon>
        <taxon>Peronospora</taxon>
    </lineage>
</organism>
<evidence type="ECO:0000256" key="2">
    <source>
        <dbReference type="ARBA" id="ARBA00022555"/>
    </source>
</evidence>
<dbReference type="PANTHER" id="PTHR11777">
    <property type="entry name" value="ALANYL-TRNA SYNTHETASE"/>
    <property type="match status" value="1"/>
</dbReference>
<evidence type="ECO:0000256" key="4">
    <source>
        <dbReference type="ARBA" id="ARBA00022723"/>
    </source>
</evidence>
<dbReference type="GO" id="GO:0070143">
    <property type="term" value="P:mitochondrial alanyl-tRNA aminoacylation"/>
    <property type="evidence" value="ECO:0007669"/>
    <property type="project" value="UniProtKB-UniRule"/>
</dbReference>
<evidence type="ECO:0000256" key="9">
    <source>
        <dbReference type="ARBA" id="ARBA00022917"/>
    </source>
</evidence>
<dbReference type="CDD" id="cd00673">
    <property type="entry name" value="AlaRS_core"/>
    <property type="match status" value="1"/>
</dbReference>
<feature type="domain" description="Alanyl-transfer RNA synthetases family profile" evidence="13">
    <location>
        <begin position="40"/>
        <end position="807"/>
    </location>
</feature>
<dbReference type="InterPro" id="IPR018162">
    <property type="entry name" value="Ala-tRNA-ligase_IIc_anticod-bd"/>
</dbReference>
<dbReference type="GO" id="GO:0008270">
    <property type="term" value="F:zinc ion binding"/>
    <property type="evidence" value="ECO:0007669"/>
    <property type="project" value="UniProtKB-UniRule"/>
</dbReference>
<keyword evidence="3 12" id="KW-0436">Ligase</keyword>
<evidence type="ECO:0000259" key="13">
    <source>
        <dbReference type="PROSITE" id="PS50860"/>
    </source>
</evidence>
<dbReference type="InterPro" id="IPR009000">
    <property type="entry name" value="Transl_B-barrel_sf"/>
</dbReference>
<feature type="binding site" evidence="12">
    <location>
        <position position="649"/>
    </location>
    <ligand>
        <name>Zn(2+)</name>
        <dbReference type="ChEBI" id="CHEBI:29105"/>
    </ligand>
</feature>
<evidence type="ECO:0000256" key="10">
    <source>
        <dbReference type="ARBA" id="ARBA00023146"/>
    </source>
</evidence>
<comment type="similarity">
    <text evidence="1">Belongs to the class-II aminoacyl-tRNA synthetase family. Alax-L subfamily.</text>
</comment>
<evidence type="ECO:0000256" key="5">
    <source>
        <dbReference type="ARBA" id="ARBA00022741"/>
    </source>
</evidence>
<dbReference type="SUPFAM" id="SSF55681">
    <property type="entry name" value="Class II aaRS and biotin synthetases"/>
    <property type="match status" value="1"/>
</dbReference>
<dbReference type="FunFam" id="2.40.30.130:FF:000015">
    <property type="entry name" value="Alanine--tRNA ligase"/>
    <property type="match status" value="1"/>
</dbReference>
<evidence type="ECO:0000256" key="6">
    <source>
        <dbReference type="ARBA" id="ARBA00022833"/>
    </source>
</evidence>
<dbReference type="InterPro" id="IPR018163">
    <property type="entry name" value="Thr/Ala-tRNA-synth_IIc_edit"/>
</dbReference>
<evidence type="ECO:0000313" key="16">
    <source>
        <dbReference type="Proteomes" id="UP001158986"/>
    </source>
</evidence>
<name>A0AAU9L773_9STRA</name>
<protein>
    <recommendedName>
        <fullName evidence="12">Alanine--tRNA ligase</fullName>
        <ecNumber evidence="12">6.1.1.7</ecNumber>
    </recommendedName>
    <alternativeName>
        <fullName evidence="12">Alanyl-tRNA synthetase</fullName>
        <shortName evidence="12">AlaRS</shortName>
    </alternativeName>
</protein>
<dbReference type="Proteomes" id="UP001158986">
    <property type="component" value="Unassembled WGS sequence"/>
</dbReference>
<dbReference type="PRINTS" id="PR00980">
    <property type="entry name" value="TRNASYNTHALA"/>
</dbReference>
<dbReference type="InterPro" id="IPR018164">
    <property type="entry name" value="Ala-tRNA-synth_IIc_N"/>
</dbReference>
<dbReference type="SMART" id="SM00863">
    <property type="entry name" value="tRNA_SAD"/>
    <property type="match status" value="1"/>
</dbReference>
<dbReference type="SUPFAM" id="SSF55186">
    <property type="entry name" value="ThrRS/AlaRS common domain"/>
    <property type="match status" value="1"/>
</dbReference>
<evidence type="ECO:0000256" key="12">
    <source>
        <dbReference type="HAMAP-Rule" id="MF_03133"/>
    </source>
</evidence>
<dbReference type="InterPro" id="IPR002318">
    <property type="entry name" value="Ala-tRNA-lgiase_IIc"/>
</dbReference>
<dbReference type="SUPFAM" id="SSF101353">
    <property type="entry name" value="Putative anticodon-binding domain of alanyl-tRNA synthetase (AlaRS)"/>
    <property type="match status" value="1"/>
</dbReference>
<comment type="catalytic activity">
    <reaction evidence="11 12">
        <text>tRNA(Ala) + L-alanine + ATP = L-alanyl-tRNA(Ala) + AMP + diphosphate</text>
        <dbReference type="Rhea" id="RHEA:12540"/>
        <dbReference type="Rhea" id="RHEA-COMP:9657"/>
        <dbReference type="Rhea" id="RHEA-COMP:9923"/>
        <dbReference type="ChEBI" id="CHEBI:30616"/>
        <dbReference type="ChEBI" id="CHEBI:33019"/>
        <dbReference type="ChEBI" id="CHEBI:57972"/>
        <dbReference type="ChEBI" id="CHEBI:78442"/>
        <dbReference type="ChEBI" id="CHEBI:78497"/>
        <dbReference type="ChEBI" id="CHEBI:456215"/>
        <dbReference type="EC" id="6.1.1.7"/>
    </reaction>
</comment>
<dbReference type="GO" id="GO:0000049">
    <property type="term" value="F:tRNA binding"/>
    <property type="evidence" value="ECO:0007669"/>
    <property type="project" value="UniProtKB-KW"/>
</dbReference>
<evidence type="ECO:0000313" key="14">
    <source>
        <dbReference type="EMBL" id="CAH0482841.1"/>
    </source>
</evidence>
<comment type="subunit">
    <text evidence="12">Monomer.</text>
</comment>
<keyword evidence="12" id="KW-0963">Cytoplasm</keyword>
<dbReference type="InterPro" id="IPR023033">
    <property type="entry name" value="Ala_tRNA_ligase_euk/bac"/>
</dbReference>
<dbReference type="FunFam" id="3.30.980.10:FF:000004">
    <property type="entry name" value="Alanine--tRNA ligase, cytoplasmic"/>
    <property type="match status" value="1"/>
</dbReference>
<keyword evidence="7 12" id="KW-0067">ATP-binding</keyword>
<dbReference type="Gene3D" id="2.40.30.130">
    <property type="match status" value="1"/>
</dbReference>
<dbReference type="InterPro" id="IPR003156">
    <property type="entry name" value="DHHA1_dom"/>
</dbReference>
<dbReference type="Gene3D" id="3.30.930.10">
    <property type="entry name" value="Bira Bifunctional Protein, Domain 2"/>
    <property type="match status" value="1"/>
</dbReference>
<reference evidence="14 16" key="1">
    <citation type="submission" date="2021-11" db="EMBL/GenBank/DDBJ databases">
        <authorList>
            <person name="Islam A."/>
            <person name="Islam S."/>
            <person name="Flora M.S."/>
            <person name="Rahman M."/>
            <person name="Ziaur R.M."/>
            <person name="Epstein J.H."/>
            <person name="Hassan M."/>
            <person name="Klassen M."/>
            <person name="Woodard K."/>
            <person name="Webb A."/>
            <person name="Webby R.J."/>
            <person name="El Zowalaty M.E."/>
        </authorList>
    </citation>
    <scope>NUCLEOTIDE SEQUENCE</scope>
    <source>
        <strain evidence="15">Pbs1</strain>
        <strain evidence="14">Pbs3</strain>
    </source>
</reference>
<dbReference type="Proteomes" id="UP001160483">
    <property type="component" value="Unassembled WGS sequence"/>
</dbReference>
<gene>
    <name evidence="15" type="ORF">PBS001_LOCUS8336</name>
    <name evidence="14" type="ORF">PBS003_LOCUS9419</name>
</gene>
<sequence length="999" mass="111005">MESKVVSLKQVEEVSTSSVKTLESKSPALSSSSSFSADMWPAARIRKTFIDFFKSQKELPHTFYKSCPVVPLDDPTLLFINAGMNQYKPIFLGQVDPLHPMAKLQRACNSQKCIRAGGKHNDLDDVGKDVYHHTFFEMLGNWSFGNYFKKEAVHMSFTLLTEVYGIDKNRLYATYFGGDKKQGLPSDEETHLIWLDYLPAERVLPFDCKDNFWEMGDVGPCGPCTEIHYDRIGNRNAASLVNADVPDVIEIWNNVFIQFNREQDGKLVPLPHKHVDTGMGFERLASILQGKDSNYDTDVFTPLFAAIQKSANSAPYTGKLGEEDSDKKDMAYRVVADHVRTLTIAITDGAVPSNDGRGYVLRRILRRAVRYGQQFLNAPSGFLTELVPVVINMLGEAYPELIEKQKAVEEIVLDEEKSFGRTLNKGIERFKKIAQNIRDAHAGSDKALVVPGEDAFFLYDSMGFPIDLTEIMAEEEGMTVDIKGYEECMRLQSERSKMDRKKGGSNGTRPLVLEARETSTLAGKHINPTDDMAKYDWNIKMPAKVLAIFTTTESSSNFVEEVNAGDFERVGVILDKTSFYAQAGGQIYDTGVVDGANFKLDVDSVESYAGYVMHMGPIASGSIKVGDSVECQVDYIRRGKVAPNHTMTHVLNFALRKVLGTTVDQRGSLVDESRLRFDFTNNKALKVDQLADVEAICDNVIKQQLDVYTQDSAQAEAKRIQGLRAVFGETYPDFVRVVSIGHPIAPMLEDPENSDWSNYSVEFCGGTHLKNTKEAKKFILYEEGAIAKGIRRVSAYTCDLAIDAEKRGMELQAELNAIDKLDGIEFVEHVSSFKPVLDQALISLPLKNKLRKQVDGLVNRVKKIKREAAVARAANGVRDATAEAVKAKAAGQEIVVVKFDVGTDSKLGREMLEAMSTIIPTGSFMIFSTDSDANKTAAFTQVSQQHIDSKQLDARKWVNHAMVVMNGKGGGKDDRNATGQAKTMEKVDEAMKLAKTFIE</sequence>